<reference evidence="1" key="1">
    <citation type="submission" date="2020-04" db="EMBL/GenBank/DDBJ databases">
        <authorList>
            <person name="Chiriac C."/>
            <person name="Salcher M."/>
            <person name="Ghai R."/>
            <person name="Kavagutti S V."/>
        </authorList>
    </citation>
    <scope>NUCLEOTIDE SEQUENCE</scope>
</reference>
<evidence type="ECO:0000313" key="2">
    <source>
        <dbReference type="EMBL" id="CAB4191271.1"/>
    </source>
</evidence>
<sequence>MNTNGLNYTEQRGTITYMKPDYSFRTVDGWFSLEGSTVVIRKVGGRNRSAFCALETVHDFQPYDAEAEKFVREFKALAARTKNQ</sequence>
<protein>
    <submittedName>
        <fullName evidence="1">Uncharacterized protein</fullName>
    </submittedName>
</protein>
<dbReference type="EMBL" id="LR797174">
    <property type="protein sequence ID" value="CAB4191271.1"/>
    <property type="molecule type" value="Genomic_DNA"/>
</dbReference>
<proteinExistence type="predicted"/>
<evidence type="ECO:0000313" key="1">
    <source>
        <dbReference type="EMBL" id="CAB4134837.1"/>
    </source>
</evidence>
<name>A0A6J5LPC2_9CAUD</name>
<organism evidence="1">
    <name type="scientific">uncultured Caudovirales phage</name>
    <dbReference type="NCBI Taxonomy" id="2100421"/>
    <lineage>
        <taxon>Viruses</taxon>
        <taxon>Duplodnaviria</taxon>
        <taxon>Heunggongvirae</taxon>
        <taxon>Uroviricota</taxon>
        <taxon>Caudoviricetes</taxon>
        <taxon>Peduoviridae</taxon>
        <taxon>Maltschvirus</taxon>
        <taxon>Maltschvirus maltsch</taxon>
    </lineage>
</organism>
<accession>A0A6J5LPC2</accession>
<gene>
    <name evidence="2" type="ORF">UFOVP1226_25</name>
    <name evidence="1" type="ORF">UFOVP278_17</name>
</gene>
<dbReference type="EMBL" id="LR796291">
    <property type="protein sequence ID" value="CAB4134837.1"/>
    <property type="molecule type" value="Genomic_DNA"/>
</dbReference>